<dbReference type="InterPro" id="IPR000073">
    <property type="entry name" value="AB_hydrolase_1"/>
</dbReference>
<accession>A0A068RZ96</accession>
<evidence type="ECO:0000313" key="3">
    <source>
        <dbReference type="Proteomes" id="UP000027586"/>
    </source>
</evidence>
<name>A0A068RZ96_9FUNG</name>
<dbReference type="VEuPathDB" id="FungiDB:LCOR_06213.1"/>
<proteinExistence type="predicted"/>
<dbReference type="Proteomes" id="UP000027586">
    <property type="component" value="Unassembled WGS sequence"/>
</dbReference>
<reference evidence="2" key="1">
    <citation type="submission" date="2013-08" db="EMBL/GenBank/DDBJ databases">
        <title>Gene expansion shapes genome architecture in the human pathogen Lichtheimia corymbifera: an evolutionary genomics analysis in the ancient terrestrial Mucorales (Mucoromycotina).</title>
        <authorList>
            <person name="Schwartze V.U."/>
            <person name="Winter S."/>
            <person name="Shelest E."/>
            <person name="Marcet-Houben M."/>
            <person name="Horn F."/>
            <person name="Wehner S."/>
            <person name="Hoffmann K."/>
            <person name="Riege K."/>
            <person name="Sammeth M."/>
            <person name="Nowrousian M."/>
            <person name="Valiante V."/>
            <person name="Linde J."/>
            <person name="Jacobsen I.D."/>
            <person name="Marz M."/>
            <person name="Brakhage A.A."/>
            <person name="Gabaldon T."/>
            <person name="Bocker S."/>
            <person name="Voigt K."/>
        </authorList>
    </citation>
    <scope>NUCLEOTIDE SEQUENCE [LARGE SCALE GENOMIC DNA]</scope>
    <source>
        <strain evidence="2">FSU 9682</strain>
    </source>
</reference>
<dbReference type="OrthoDB" id="94039at2759"/>
<dbReference type="EMBL" id="CBTN010000027">
    <property type="protein sequence ID" value="CDH55020.1"/>
    <property type="molecule type" value="Genomic_DNA"/>
</dbReference>
<comment type="caution">
    <text evidence="2">The sequence shown here is derived from an EMBL/GenBank/DDBJ whole genome shotgun (WGS) entry which is preliminary data.</text>
</comment>
<evidence type="ECO:0000313" key="2">
    <source>
        <dbReference type="EMBL" id="CDH55020.1"/>
    </source>
</evidence>
<keyword evidence="3" id="KW-1185">Reference proteome</keyword>
<gene>
    <name evidence="2" type="ORF">LCOR_06213.1</name>
</gene>
<dbReference type="AlphaFoldDB" id="A0A068RZ96"/>
<sequence length="342" mass="38310">MTRFTPDQVNAIPVHPASQGFDTHHLAVEKYSFQAPLQPAVSSIAFVWSHGTSFHKEMLHPLMKRFLDALRRLPQYEQIDLVFYAWDSRNHGDSARLNDGHVNTPGLRIMMMMIDTWIDHGMDTQQVVNAMGLKNKHNKVIGVAHSVGGTAMLLAEFMHPGTFDGVCVIDPVMNIKPREKSKRGERFPLSAAILKRRDTWESREACLQSLSSRAYWRKFLPEVLENYVNYGLYDAPDGTVKLKCPKEEEALMYDCGTYGSVASLHSLRGMVVPVHVIHASRSTFASKEIIQQVKTSSSPLVTNTIVEASHLVPGENPDILVPEIVSLVNRVVSSSTNHRAKL</sequence>
<organism evidence="2 3">
    <name type="scientific">Lichtheimia corymbifera JMRC:FSU:9682</name>
    <dbReference type="NCBI Taxonomy" id="1263082"/>
    <lineage>
        <taxon>Eukaryota</taxon>
        <taxon>Fungi</taxon>
        <taxon>Fungi incertae sedis</taxon>
        <taxon>Mucoromycota</taxon>
        <taxon>Mucoromycotina</taxon>
        <taxon>Mucoromycetes</taxon>
        <taxon>Mucorales</taxon>
        <taxon>Lichtheimiaceae</taxon>
        <taxon>Lichtheimia</taxon>
    </lineage>
</organism>
<dbReference type="SUPFAM" id="SSF53474">
    <property type="entry name" value="alpha/beta-Hydrolases"/>
    <property type="match status" value="1"/>
</dbReference>
<evidence type="ECO:0000259" key="1">
    <source>
        <dbReference type="Pfam" id="PF12697"/>
    </source>
</evidence>
<dbReference type="Pfam" id="PF12697">
    <property type="entry name" value="Abhydrolase_6"/>
    <property type="match status" value="1"/>
</dbReference>
<feature type="domain" description="AB hydrolase-1" evidence="1">
    <location>
        <begin position="47"/>
        <end position="321"/>
    </location>
</feature>
<dbReference type="InterPro" id="IPR029058">
    <property type="entry name" value="AB_hydrolase_fold"/>
</dbReference>
<dbReference type="Gene3D" id="3.40.50.1820">
    <property type="entry name" value="alpha/beta hydrolase"/>
    <property type="match status" value="1"/>
</dbReference>
<protein>
    <recommendedName>
        <fullName evidence="1">AB hydrolase-1 domain-containing protein</fullName>
    </recommendedName>
</protein>